<keyword evidence="2" id="KW-1185">Reference proteome</keyword>
<name>A0AAD7RA86_9TELE</name>
<evidence type="ECO:0000313" key="2">
    <source>
        <dbReference type="Proteomes" id="UP001221898"/>
    </source>
</evidence>
<proteinExistence type="predicted"/>
<sequence>MPNVALASGVTVALRPPRPLTADPTNPHNSLCLQLPLHEHCTPRWANRCPKPVPPTLGPPEGPLSVPGAARPGCALEVCGLFSSCDRERSLMMTIRSC</sequence>
<comment type="caution">
    <text evidence="1">The sequence shown here is derived from an EMBL/GenBank/DDBJ whole genome shotgun (WGS) entry which is preliminary data.</text>
</comment>
<gene>
    <name evidence="1" type="ORF">AAFF_G00310590</name>
</gene>
<dbReference type="AlphaFoldDB" id="A0AAD7RA86"/>
<accession>A0AAD7RA86</accession>
<organism evidence="1 2">
    <name type="scientific">Aldrovandia affinis</name>
    <dbReference type="NCBI Taxonomy" id="143900"/>
    <lineage>
        <taxon>Eukaryota</taxon>
        <taxon>Metazoa</taxon>
        <taxon>Chordata</taxon>
        <taxon>Craniata</taxon>
        <taxon>Vertebrata</taxon>
        <taxon>Euteleostomi</taxon>
        <taxon>Actinopterygii</taxon>
        <taxon>Neopterygii</taxon>
        <taxon>Teleostei</taxon>
        <taxon>Notacanthiformes</taxon>
        <taxon>Halosauridae</taxon>
        <taxon>Aldrovandia</taxon>
    </lineage>
</organism>
<protein>
    <submittedName>
        <fullName evidence="1">Uncharacterized protein</fullName>
    </submittedName>
</protein>
<dbReference type="Proteomes" id="UP001221898">
    <property type="component" value="Unassembled WGS sequence"/>
</dbReference>
<evidence type="ECO:0000313" key="1">
    <source>
        <dbReference type="EMBL" id="KAJ8371426.1"/>
    </source>
</evidence>
<reference evidence="1" key="1">
    <citation type="journal article" date="2023" name="Science">
        <title>Genome structures resolve the early diversification of teleost fishes.</title>
        <authorList>
            <person name="Parey E."/>
            <person name="Louis A."/>
            <person name="Montfort J."/>
            <person name="Bouchez O."/>
            <person name="Roques C."/>
            <person name="Iampietro C."/>
            <person name="Lluch J."/>
            <person name="Castinel A."/>
            <person name="Donnadieu C."/>
            <person name="Desvignes T."/>
            <person name="Floi Bucao C."/>
            <person name="Jouanno E."/>
            <person name="Wen M."/>
            <person name="Mejri S."/>
            <person name="Dirks R."/>
            <person name="Jansen H."/>
            <person name="Henkel C."/>
            <person name="Chen W.J."/>
            <person name="Zahm M."/>
            <person name="Cabau C."/>
            <person name="Klopp C."/>
            <person name="Thompson A.W."/>
            <person name="Robinson-Rechavi M."/>
            <person name="Braasch I."/>
            <person name="Lecointre G."/>
            <person name="Bobe J."/>
            <person name="Postlethwait J.H."/>
            <person name="Berthelot C."/>
            <person name="Roest Crollius H."/>
            <person name="Guiguen Y."/>
        </authorList>
    </citation>
    <scope>NUCLEOTIDE SEQUENCE</scope>
    <source>
        <strain evidence="1">NC1722</strain>
    </source>
</reference>
<dbReference type="EMBL" id="JAINUG010000452">
    <property type="protein sequence ID" value="KAJ8371426.1"/>
    <property type="molecule type" value="Genomic_DNA"/>
</dbReference>